<organism evidence="2 3">
    <name type="scientific">Parastrongyloides trichosuri</name>
    <name type="common">Possum-specific nematode worm</name>
    <dbReference type="NCBI Taxonomy" id="131310"/>
    <lineage>
        <taxon>Eukaryota</taxon>
        <taxon>Metazoa</taxon>
        <taxon>Ecdysozoa</taxon>
        <taxon>Nematoda</taxon>
        <taxon>Chromadorea</taxon>
        <taxon>Rhabditida</taxon>
        <taxon>Tylenchina</taxon>
        <taxon>Panagrolaimomorpha</taxon>
        <taxon>Strongyloidoidea</taxon>
        <taxon>Strongyloididae</taxon>
        <taxon>Parastrongyloides</taxon>
    </lineage>
</organism>
<evidence type="ECO:0000313" key="3">
    <source>
        <dbReference type="WBParaSite" id="PTRK_0001386300.1"/>
    </source>
</evidence>
<reference evidence="3" key="1">
    <citation type="submission" date="2017-02" db="UniProtKB">
        <authorList>
            <consortium name="WormBaseParasite"/>
        </authorList>
    </citation>
    <scope>IDENTIFICATION</scope>
</reference>
<evidence type="ECO:0000313" key="2">
    <source>
        <dbReference type="Proteomes" id="UP000038045"/>
    </source>
</evidence>
<dbReference type="AlphaFoldDB" id="A0A0N4ZYJ6"/>
<feature type="chain" id="PRO_5005892486" evidence="1">
    <location>
        <begin position="17"/>
        <end position="134"/>
    </location>
</feature>
<dbReference type="Proteomes" id="UP000038045">
    <property type="component" value="Unplaced"/>
</dbReference>
<keyword evidence="1" id="KW-0732">Signal</keyword>
<name>A0A0N4ZYJ6_PARTI</name>
<evidence type="ECO:0000256" key="1">
    <source>
        <dbReference type="SAM" id="SignalP"/>
    </source>
</evidence>
<dbReference type="WBParaSite" id="PTRK_0001386300.1">
    <property type="protein sequence ID" value="PTRK_0001386300.1"/>
    <property type="gene ID" value="PTRK_0001386300"/>
</dbReference>
<proteinExistence type="predicted"/>
<protein>
    <submittedName>
        <fullName evidence="3">DUF4774 domain-containing protein</fullName>
    </submittedName>
</protein>
<keyword evidence="2" id="KW-1185">Reference proteome</keyword>
<feature type="signal peptide" evidence="1">
    <location>
        <begin position="1"/>
        <end position="16"/>
    </location>
</feature>
<sequence>MYKVTIISLLFTSCLQEKQLPSLKDIEDYNDPILKEIFRKSFTTNSPYYKNTDNTQQGTNYQQQYMKNQPTYKENQGHFPQPINEQATNQNIVYIPNDMAILANTGYNVFINGARQFQAVIPSALTNGALALFG</sequence>
<accession>A0A0N4ZYJ6</accession>